<dbReference type="InterPro" id="IPR009048">
    <property type="entry name" value="A-macroglobulin_rcpt-bd"/>
</dbReference>
<dbReference type="InterPro" id="IPR011626">
    <property type="entry name" value="Alpha-macroglobulin_TED"/>
</dbReference>
<dbReference type="SMART" id="SM01361">
    <property type="entry name" value="A2M_recep"/>
    <property type="match status" value="1"/>
</dbReference>
<feature type="compositionally biased region" description="Low complexity" evidence="3">
    <location>
        <begin position="1403"/>
        <end position="1431"/>
    </location>
</feature>
<evidence type="ECO:0000259" key="6">
    <source>
        <dbReference type="SMART" id="SM01361"/>
    </source>
</evidence>
<gene>
    <name evidence="8" type="primary">LOC117649552</name>
</gene>
<dbReference type="SUPFAM" id="SSF49410">
    <property type="entry name" value="Alpha-macroglobulin receptor domain"/>
    <property type="match status" value="1"/>
</dbReference>
<proteinExistence type="predicted"/>
<dbReference type="GeneID" id="117649552"/>
<dbReference type="InterPro" id="IPR001599">
    <property type="entry name" value="Macroglobln_a2"/>
</dbReference>
<name>A0A6P8ZSV4_THRPL</name>
<feature type="compositionally biased region" description="Low complexity" evidence="3">
    <location>
        <begin position="1438"/>
        <end position="1479"/>
    </location>
</feature>
<dbReference type="GO" id="GO:0005615">
    <property type="term" value="C:extracellular space"/>
    <property type="evidence" value="ECO:0007669"/>
    <property type="project" value="InterPro"/>
</dbReference>
<evidence type="ECO:0000259" key="4">
    <source>
        <dbReference type="SMART" id="SM01359"/>
    </source>
</evidence>
<dbReference type="InterPro" id="IPR013783">
    <property type="entry name" value="Ig-like_fold"/>
</dbReference>
<feature type="region of interest" description="Disordered" evidence="3">
    <location>
        <begin position="88"/>
        <end position="109"/>
    </location>
</feature>
<feature type="compositionally biased region" description="Low complexity" evidence="3">
    <location>
        <begin position="1052"/>
        <end position="1061"/>
    </location>
</feature>
<dbReference type="Gene3D" id="2.60.40.1930">
    <property type="match status" value="2"/>
</dbReference>
<dbReference type="Pfam" id="PF07678">
    <property type="entry name" value="TED_complement"/>
    <property type="match status" value="1"/>
</dbReference>
<dbReference type="Gene3D" id="6.20.50.160">
    <property type="match status" value="1"/>
</dbReference>
<evidence type="ECO:0000256" key="2">
    <source>
        <dbReference type="ARBA" id="ARBA00022966"/>
    </source>
</evidence>
<dbReference type="Gene3D" id="1.50.10.20">
    <property type="match status" value="1"/>
</dbReference>
<evidence type="ECO:0000259" key="5">
    <source>
        <dbReference type="SMART" id="SM01360"/>
    </source>
</evidence>
<feature type="compositionally biased region" description="Low complexity" evidence="3">
    <location>
        <begin position="88"/>
        <end position="108"/>
    </location>
</feature>
<dbReference type="Proteomes" id="UP000515158">
    <property type="component" value="Unplaced"/>
</dbReference>
<feature type="region of interest" description="Disordered" evidence="3">
    <location>
        <begin position="369"/>
        <end position="392"/>
    </location>
</feature>
<dbReference type="InterPro" id="IPR022041">
    <property type="entry name" value="Methyltransf_FA"/>
</dbReference>
<keyword evidence="2" id="KW-0882">Thioester bond</keyword>
<feature type="domain" description="Alpha-2-macroglobulin" evidence="5">
    <location>
        <begin position="446"/>
        <end position="537"/>
    </location>
</feature>
<dbReference type="SMART" id="SM01359">
    <property type="entry name" value="A2M_N_2"/>
    <property type="match status" value="1"/>
</dbReference>
<dbReference type="Gene3D" id="2.60.40.690">
    <property type="entry name" value="Alpha-macroglobulin, receptor-binding domain"/>
    <property type="match status" value="1"/>
</dbReference>
<feature type="domain" description="Alpha-macroglobulin receptor-binding" evidence="6">
    <location>
        <begin position="1263"/>
        <end position="1353"/>
    </location>
</feature>
<evidence type="ECO:0000313" key="8">
    <source>
        <dbReference type="RefSeq" id="XP_034248328.1"/>
    </source>
</evidence>
<sequence length="1623" mass="175441">MTLPSDVLASVSVKDPAGTKVAVWEDVPLDQGVRSFSFSLSPGASLGRWRLEVAVEDASFGADLNVSLTGPDEAWSWGWGWSWARSMAAQQQPQPQQQPASAASARSSTADNEVAMAEEHFVELRFGNGMRRVYKPNMPFIGKVEAVSSERSVRVRIKLYDNTTAIYSQDVEISSGEATFVVPSIMADSSRIALQAELVSVEGKEIESHYVLAREDIYRWNSSSQCFLLVEGVEKTMAVGEEARVRVLSTCPCRTDLHYVVTTQGHVTYWSDQQGQQGTTLDPADGGGAACQTNITFTVDPTMAPVSRLLVYYVTASGEPVSDVTTFDVRLLDKRMSLSFEQKPSWAPGETMDVEVLAEDNSLICLVGGRVPNGGKPGPAPGASEDSGRPSSRAVDFLDAGLSLYERQCVAPGPGGGVRFHQARADPHPSGQDALNGLRRLQLDQLWLWHCINYTNRVAAEGVSLTVPEGAGQWTLWGLSLSPTSGLRFSDAATFTVFRPLGVDFRLPRSLRVGEVLEVSVKIANNLNSCVDVSALLSLKDGAHFQSSGLGFVSERLRLGPHGATSLVVRVQATAQSINNLTAEVIAHAASSCQAPAVYGAETDATARVVRFAPFRVQPEGLTRVHTESAYFCANERIMISTSENFRFDFVPAPRNREAVVLEVRAGQGARVALSDQMTPTDWMYQVVIGDADNTISWIGRGKHEYSVHLSSAKTPGILSAVKERTFWVSWEQNTVRFGRGALVGKDLLLKWRLVKKMKVNHIGFASSWGQTADFRVWNFNDEAGYSQVLHLDVPRSVVPGSERGTLLVAGGMALPGAGVGAGAGHSRTPPPPVTGGQIPEPLQDNDLTTAEDGAGLQQPLPGPGRDPADSSSLAATVSAFAPLPGLRHLPANSSSSAEYQQRVLDSLRLRLQDLVAFLHPDGSFGDHKSHGSHRNTVAVLELLTEAQAYFSVDAALVADAKRWVQSRQADDGSFASPLADLRDGAEDAGRDSEAVVRARYFLERHMFAPRGPVALAALCLALVRSRSDVAGAALARMRAASVNQEGDFSWPVQQQDPEQQPGGGRSGADWLADDALQQDSSSRRRDPLRLNVREFRASLYALLTYSYRRDLSAAEPVARYLFYRAHLLDIHPELTYLSVKAFSAFGQLARDEHRSLTVSLATSGMELTDTLELRPGSPPASLALPSLPTKVFVYATGAGCATVQGLVQYSTYLPRSSTPLLDLWAGVEDEIPPPRNSLEELEGKQPILRLKTCFRWKGARPSGVLRLDVTLFSGFELLAMNGISVDDTGNETDVHHGARGDRVWVVMNNVSSRCAVCVHFAARSSHVISGLRPAFARVYPAARSDLASETFFHTHRGSTLLTGITEDDIVTWFGRSEDAGETPMSSSFKGICECGKKCSSDAATPASRARTTPVQAVATPTAEAASSTTTTEEDLTTVDVAQSTPTTEAGASTTPPSPSSAPSSTPRPALPAHKAAAASVGRDPARTPQPVSALPDLHYEINRAHQHDANEALELQLLPDEKPHSTAKTPMPPRGRATNVAHLTSTTIRAPMRDEVHSPVDFLMCLVLESYSRCHRVLFIKNLQTRNVDETDEGNVSYCIKCVGSFFRRNPHGALPSSQEVT</sequence>
<reference evidence="8" key="1">
    <citation type="submission" date="2025-08" db="UniProtKB">
        <authorList>
            <consortium name="RefSeq"/>
        </authorList>
    </citation>
    <scope>IDENTIFICATION</scope>
    <source>
        <tissue evidence="8">Total insect</tissue>
    </source>
</reference>
<dbReference type="InParanoid" id="A0A6P8ZSV4"/>
<organism evidence="8">
    <name type="scientific">Thrips palmi</name>
    <name type="common">Melon thrips</name>
    <dbReference type="NCBI Taxonomy" id="161013"/>
    <lineage>
        <taxon>Eukaryota</taxon>
        <taxon>Metazoa</taxon>
        <taxon>Ecdysozoa</taxon>
        <taxon>Arthropoda</taxon>
        <taxon>Hexapoda</taxon>
        <taxon>Insecta</taxon>
        <taxon>Pterygota</taxon>
        <taxon>Neoptera</taxon>
        <taxon>Paraneoptera</taxon>
        <taxon>Thysanoptera</taxon>
        <taxon>Terebrantia</taxon>
        <taxon>Thripoidea</taxon>
        <taxon>Thripidae</taxon>
        <taxon>Thrips</taxon>
    </lineage>
</organism>
<protein>
    <submittedName>
        <fullName evidence="8">C3 and PZP-like alpha-2-macroglobulin domain-containing protein 8</fullName>
    </submittedName>
</protein>
<accession>A0A6P8ZSV4</accession>
<dbReference type="InterPro" id="IPR008930">
    <property type="entry name" value="Terpenoid_cyclase/PrenylTrfase"/>
</dbReference>
<dbReference type="CDD" id="cd00688">
    <property type="entry name" value="ISOPREN_C2_like"/>
    <property type="match status" value="1"/>
</dbReference>
<dbReference type="Gene3D" id="2.60.40.10">
    <property type="entry name" value="Immunoglobulins"/>
    <property type="match status" value="1"/>
</dbReference>
<dbReference type="OrthoDB" id="2142040at2759"/>
<dbReference type="PANTHER" id="PTHR11412:SF136">
    <property type="entry name" value="CD109 ANTIGEN"/>
    <property type="match status" value="1"/>
</dbReference>
<dbReference type="Pfam" id="PF00207">
    <property type="entry name" value="A2M"/>
    <property type="match status" value="1"/>
</dbReference>
<evidence type="ECO:0000313" key="7">
    <source>
        <dbReference type="Proteomes" id="UP000515158"/>
    </source>
</evidence>
<dbReference type="InterPro" id="IPR011625">
    <property type="entry name" value="A2M_N_BRD"/>
</dbReference>
<dbReference type="KEGG" id="tpal:117649552"/>
<dbReference type="PANTHER" id="PTHR11412">
    <property type="entry name" value="MACROGLOBULIN / COMPLEMENT"/>
    <property type="match status" value="1"/>
</dbReference>
<dbReference type="SUPFAM" id="SSF48239">
    <property type="entry name" value="Terpenoid cyclases/Protein prenyltransferases"/>
    <property type="match status" value="1"/>
</dbReference>
<evidence type="ECO:0000256" key="1">
    <source>
        <dbReference type="ARBA" id="ARBA00022729"/>
    </source>
</evidence>
<dbReference type="Pfam" id="PF07703">
    <property type="entry name" value="A2M_BRD"/>
    <property type="match status" value="1"/>
</dbReference>
<dbReference type="GO" id="GO:0004866">
    <property type="term" value="F:endopeptidase inhibitor activity"/>
    <property type="evidence" value="ECO:0007669"/>
    <property type="project" value="InterPro"/>
</dbReference>
<feature type="region of interest" description="Disordered" evidence="3">
    <location>
        <begin position="820"/>
        <end position="873"/>
    </location>
</feature>
<dbReference type="InterPro" id="IPR036595">
    <property type="entry name" value="A-macroglobulin_rcpt-bd_sf"/>
</dbReference>
<dbReference type="InterPro" id="IPR050473">
    <property type="entry name" value="A2M/Complement_sys"/>
</dbReference>
<feature type="domain" description="Alpha-2-macroglobulin bait region" evidence="4">
    <location>
        <begin position="228"/>
        <end position="367"/>
    </location>
</feature>
<dbReference type="SMART" id="SM01360">
    <property type="entry name" value="A2M"/>
    <property type="match status" value="1"/>
</dbReference>
<dbReference type="Pfam" id="PF07677">
    <property type="entry name" value="A2M_recep"/>
    <property type="match status" value="1"/>
</dbReference>
<keyword evidence="7" id="KW-1185">Reference proteome</keyword>
<feature type="region of interest" description="Disordered" evidence="3">
    <location>
        <begin position="1403"/>
        <end position="1493"/>
    </location>
</feature>
<dbReference type="RefSeq" id="XP_034248328.1">
    <property type="nucleotide sequence ID" value="XM_034392437.1"/>
</dbReference>
<dbReference type="Pfam" id="PF12248">
    <property type="entry name" value="Methyltransf_FA"/>
    <property type="match status" value="1"/>
</dbReference>
<feature type="region of interest" description="Disordered" evidence="3">
    <location>
        <begin position="1047"/>
        <end position="1071"/>
    </location>
</feature>
<keyword evidence="1" id="KW-0732">Signal</keyword>
<evidence type="ECO:0000256" key="3">
    <source>
        <dbReference type="SAM" id="MobiDB-lite"/>
    </source>
</evidence>